<dbReference type="GO" id="GO:0004497">
    <property type="term" value="F:monooxygenase activity"/>
    <property type="evidence" value="ECO:0007669"/>
    <property type="project" value="UniProtKB-KW"/>
</dbReference>
<dbReference type="SUPFAM" id="SSF48264">
    <property type="entry name" value="Cytochrome P450"/>
    <property type="match status" value="1"/>
</dbReference>
<dbReference type="AlphaFoldDB" id="A0A7R8VU80"/>
<evidence type="ECO:0000256" key="12">
    <source>
        <dbReference type="ARBA" id="ARBA00023136"/>
    </source>
</evidence>
<organism evidence="13">
    <name type="scientific">Timema douglasi</name>
    <name type="common">Walking stick</name>
    <dbReference type="NCBI Taxonomy" id="61478"/>
    <lineage>
        <taxon>Eukaryota</taxon>
        <taxon>Metazoa</taxon>
        <taxon>Ecdysozoa</taxon>
        <taxon>Arthropoda</taxon>
        <taxon>Hexapoda</taxon>
        <taxon>Insecta</taxon>
        <taxon>Pterygota</taxon>
        <taxon>Neoptera</taxon>
        <taxon>Polyneoptera</taxon>
        <taxon>Phasmatodea</taxon>
        <taxon>Timematodea</taxon>
        <taxon>Timematoidea</taxon>
        <taxon>Timematidae</taxon>
        <taxon>Timema</taxon>
    </lineage>
</organism>
<keyword evidence="10" id="KW-0408">Iron</keyword>
<evidence type="ECO:0000256" key="2">
    <source>
        <dbReference type="ARBA" id="ARBA00004524"/>
    </source>
</evidence>
<evidence type="ECO:0000256" key="8">
    <source>
        <dbReference type="ARBA" id="ARBA00022848"/>
    </source>
</evidence>
<protein>
    <recommendedName>
        <fullName evidence="14">Cytochrome P450</fullName>
    </recommendedName>
</protein>
<comment type="cofactor">
    <cofactor evidence="1">
        <name>heme</name>
        <dbReference type="ChEBI" id="CHEBI:30413"/>
    </cofactor>
</comment>
<name>A0A7R8VU80_TIMDO</name>
<accession>A0A7R8VU80</accession>
<evidence type="ECO:0000256" key="1">
    <source>
        <dbReference type="ARBA" id="ARBA00001971"/>
    </source>
</evidence>
<comment type="subcellular location">
    <subcellularLocation>
        <location evidence="3">Endoplasmic reticulum membrane</location>
    </subcellularLocation>
    <subcellularLocation>
        <location evidence="2">Microsome membrane</location>
    </subcellularLocation>
</comment>
<reference evidence="13" key="1">
    <citation type="submission" date="2020-11" db="EMBL/GenBank/DDBJ databases">
        <authorList>
            <person name="Tran Van P."/>
        </authorList>
    </citation>
    <scope>NUCLEOTIDE SEQUENCE</scope>
</reference>
<keyword evidence="5" id="KW-0349">Heme</keyword>
<sequence length="296" mass="33341">MFESYLPCSHNLTDNNICTLEMKDFFSRYANDIIATSAFGVSVDSFNNPKNEFYLVGKQLTNFKSWRFLWLKIPFLAPSVSKFIYELVDDTLRTRERKGIIRPDMIHLLMQARKGELEEATEDGVDTSNNGSTLGKSRKIAINSTDGGGRSVRLSEPWLTWVTSPAQARGMVPPFVFLSHDALRTTAIKLHGSPRRVALSFIYHMVPRVWGHRDSLISVYQASTTGLHDVAARPTRPSEDVKYHLLVPNPWVSMPIWLRLIGPAAAPNNLEENTESEFTAILLQVELDSAFLWAGA</sequence>
<keyword evidence="9" id="KW-0560">Oxidoreductase</keyword>
<proteinExistence type="inferred from homology"/>
<dbReference type="GO" id="GO:0005789">
    <property type="term" value="C:endoplasmic reticulum membrane"/>
    <property type="evidence" value="ECO:0007669"/>
    <property type="project" value="UniProtKB-SubCell"/>
</dbReference>
<keyword evidence="12" id="KW-0472">Membrane</keyword>
<evidence type="ECO:0000256" key="9">
    <source>
        <dbReference type="ARBA" id="ARBA00023002"/>
    </source>
</evidence>
<evidence type="ECO:0000256" key="11">
    <source>
        <dbReference type="ARBA" id="ARBA00023033"/>
    </source>
</evidence>
<comment type="similarity">
    <text evidence="4">Belongs to the cytochrome P450 family.</text>
</comment>
<keyword evidence="8" id="KW-0492">Microsome</keyword>
<dbReference type="GO" id="GO:0020037">
    <property type="term" value="F:heme binding"/>
    <property type="evidence" value="ECO:0007669"/>
    <property type="project" value="InterPro"/>
</dbReference>
<gene>
    <name evidence="13" type="ORF">TDIB3V08_LOCUS9008</name>
</gene>
<dbReference type="InterPro" id="IPR050476">
    <property type="entry name" value="Insect_CytP450_Detox"/>
</dbReference>
<dbReference type="GO" id="GO:0016705">
    <property type="term" value="F:oxidoreductase activity, acting on paired donors, with incorporation or reduction of molecular oxygen"/>
    <property type="evidence" value="ECO:0007669"/>
    <property type="project" value="InterPro"/>
</dbReference>
<keyword evidence="7" id="KW-0256">Endoplasmic reticulum</keyword>
<dbReference type="Gene3D" id="1.10.630.10">
    <property type="entry name" value="Cytochrome P450"/>
    <property type="match status" value="1"/>
</dbReference>
<evidence type="ECO:0008006" key="14">
    <source>
        <dbReference type="Google" id="ProtNLM"/>
    </source>
</evidence>
<evidence type="ECO:0000256" key="3">
    <source>
        <dbReference type="ARBA" id="ARBA00004586"/>
    </source>
</evidence>
<dbReference type="EMBL" id="OA569834">
    <property type="protein sequence ID" value="CAD7202828.1"/>
    <property type="molecule type" value="Genomic_DNA"/>
</dbReference>
<evidence type="ECO:0000256" key="4">
    <source>
        <dbReference type="ARBA" id="ARBA00010617"/>
    </source>
</evidence>
<evidence type="ECO:0000256" key="6">
    <source>
        <dbReference type="ARBA" id="ARBA00022723"/>
    </source>
</evidence>
<keyword evidence="11" id="KW-0503">Monooxygenase</keyword>
<dbReference type="GO" id="GO:0005506">
    <property type="term" value="F:iron ion binding"/>
    <property type="evidence" value="ECO:0007669"/>
    <property type="project" value="InterPro"/>
</dbReference>
<evidence type="ECO:0000256" key="10">
    <source>
        <dbReference type="ARBA" id="ARBA00023004"/>
    </source>
</evidence>
<dbReference type="PANTHER" id="PTHR24292">
    <property type="entry name" value="CYTOCHROME P450"/>
    <property type="match status" value="1"/>
</dbReference>
<keyword evidence="6" id="KW-0479">Metal-binding</keyword>
<evidence type="ECO:0000256" key="5">
    <source>
        <dbReference type="ARBA" id="ARBA00022617"/>
    </source>
</evidence>
<dbReference type="InterPro" id="IPR036396">
    <property type="entry name" value="Cyt_P450_sf"/>
</dbReference>
<evidence type="ECO:0000256" key="7">
    <source>
        <dbReference type="ARBA" id="ARBA00022824"/>
    </source>
</evidence>
<evidence type="ECO:0000313" key="13">
    <source>
        <dbReference type="EMBL" id="CAD7202828.1"/>
    </source>
</evidence>
<dbReference type="PANTHER" id="PTHR24292:SF54">
    <property type="entry name" value="CYP9F3-RELATED"/>
    <property type="match status" value="1"/>
</dbReference>